<organism evidence="1 2">
    <name type="scientific">Limosilactobacillus reuteri I5007</name>
    <dbReference type="NCBI Taxonomy" id="1340495"/>
    <lineage>
        <taxon>Bacteria</taxon>
        <taxon>Bacillati</taxon>
        <taxon>Bacillota</taxon>
        <taxon>Bacilli</taxon>
        <taxon>Lactobacillales</taxon>
        <taxon>Lactobacillaceae</taxon>
        <taxon>Limosilactobacillus</taxon>
    </lineage>
</organism>
<gene>
    <name evidence="1" type="ORF">LRI_0020</name>
</gene>
<accession>R9WDS7</accession>
<dbReference type="PATRIC" id="fig|1340495.3.peg.20"/>
<evidence type="ECO:0000313" key="2">
    <source>
        <dbReference type="Proteomes" id="UP000014360"/>
    </source>
</evidence>
<dbReference type="KEGG" id="lrt:LRI_0020"/>
<protein>
    <submittedName>
        <fullName evidence="1">Uncharacterized protein</fullName>
    </submittedName>
</protein>
<proteinExistence type="predicted"/>
<sequence length="39" mass="4217">MVFFYYKIVITCCLGRLETISIAPSASNSSMAALVFVIG</sequence>
<dbReference type="HOGENOM" id="CLU_3311902_0_0_9"/>
<evidence type="ECO:0000313" key="1">
    <source>
        <dbReference type="EMBL" id="AGN98229.1"/>
    </source>
</evidence>
<dbReference type="EMBL" id="CP006011">
    <property type="protein sequence ID" value="AGN98229.1"/>
    <property type="molecule type" value="Genomic_DNA"/>
</dbReference>
<dbReference type="Proteomes" id="UP000014360">
    <property type="component" value="Chromosome"/>
</dbReference>
<reference evidence="1 2" key="1">
    <citation type="submission" date="2013-06" db="EMBL/GenBank/DDBJ databases">
        <title>The Complete Genome Sequence of Lactobacillus reuteri I5007, a Probiotic Strain Isolated from Healthy Pig.</title>
        <authorList>
            <person name="Hou C."/>
            <person name="Qiao S."/>
            <person name="Zeng X."/>
            <person name="Ma X."/>
            <person name="Yang F."/>
        </authorList>
    </citation>
    <scope>NUCLEOTIDE SEQUENCE [LARGE SCALE GENOMIC DNA]</scope>
    <source>
        <strain evidence="1 2">I5007</strain>
    </source>
</reference>
<name>R9WDS7_LIMRT</name>
<dbReference type="AlphaFoldDB" id="R9WDS7"/>